<keyword evidence="8 12" id="KW-0663">Pyridoxal phosphate</keyword>
<gene>
    <name evidence="14" type="ORF">G4L39_10140</name>
</gene>
<evidence type="ECO:0000256" key="5">
    <source>
        <dbReference type="ARBA" id="ARBA00013187"/>
    </source>
</evidence>
<feature type="domain" description="Aminotransferase class I/classII large" evidence="13">
    <location>
        <begin position="55"/>
        <end position="359"/>
    </location>
</feature>
<evidence type="ECO:0000256" key="7">
    <source>
        <dbReference type="ARBA" id="ARBA00022756"/>
    </source>
</evidence>
<dbReference type="SUPFAM" id="SSF53383">
    <property type="entry name" value="PLP-dependent transferases"/>
    <property type="match status" value="1"/>
</dbReference>
<evidence type="ECO:0000313" key="14">
    <source>
        <dbReference type="EMBL" id="NGO39750.1"/>
    </source>
</evidence>
<dbReference type="Pfam" id="PF00155">
    <property type="entry name" value="Aminotran_1_2"/>
    <property type="match status" value="1"/>
</dbReference>
<keyword evidence="6 14" id="KW-0808">Transferase</keyword>
<evidence type="ECO:0000256" key="3">
    <source>
        <dbReference type="ARBA" id="ARBA00010008"/>
    </source>
</evidence>
<keyword evidence="7" id="KW-0093">Biotin biosynthesis</keyword>
<sequence>MKEGAPLERVDGVHVRRNGRLWLDFGGCDYFRLAHAPALRRALIRWVRTQGWNVAASRLTTGNHPLYAQVERKLARFFGAEAALLMPTGYSAPLAVAQALAGRFTLALIDQEAHVCLHDAAMFLGCPVRTFPHRDVSAVARQVRRAGPGARVILLTDGLFGWNGAVAPLAEYRRVLPPNAWMLVDDAHAVGLLGRRGRGSVEAAGLSRGHLIQTVTFSKALGLYGGAVLCARQVRQWLVARSGCFGGGTPMPPPWAAAVETALAELRRRLPQRDRALRAAAQLRQDLRRAGWEVLDTPAPIVALFPASRLEAARLRRALLAEGIDPPWTEYPGRAAGYFRFMLAPSHTADHLERLRRALMSVRRD</sequence>
<dbReference type="Gene3D" id="3.40.640.10">
    <property type="entry name" value="Type I PLP-dependent aspartate aminotransferase-like (Major domain)"/>
    <property type="match status" value="1"/>
</dbReference>
<keyword evidence="14" id="KW-0032">Aminotransferase</keyword>
<dbReference type="AlphaFoldDB" id="A0A6M1S358"/>
<organism evidence="14 15">
    <name type="scientific">Limisphaera ngatamarikiensis</name>
    <dbReference type="NCBI Taxonomy" id="1324935"/>
    <lineage>
        <taxon>Bacteria</taxon>
        <taxon>Pseudomonadati</taxon>
        <taxon>Verrucomicrobiota</taxon>
        <taxon>Verrucomicrobiia</taxon>
        <taxon>Limisphaerales</taxon>
        <taxon>Limisphaeraceae</taxon>
        <taxon>Limisphaera</taxon>
    </lineage>
</organism>
<comment type="pathway">
    <text evidence="2">Cofactor biosynthesis; biotin biosynthesis.</text>
</comment>
<keyword evidence="15" id="KW-1185">Reference proteome</keyword>
<dbReference type="InterPro" id="IPR004839">
    <property type="entry name" value="Aminotransferase_I/II_large"/>
</dbReference>
<accession>A0A6M1S358</accession>
<evidence type="ECO:0000256" key="6">
    <source>
        <dbReference type="ARBA" id="ARBA00022679"/>
    </source>
</evidence>
<dbReference type="PROSITE" id="PS00599">
    <property type="entry name" value="AA_TRANSFER_CLASS_2"/>
    <property type="match status" value="1"/>
</dbReference>
<dbReference type="InterPro" id="IPR015422">
    <property type="entry name" value="PyrdxlP-dep_Trfase_small"/>
</dbReference>
<evidence type="ECO:0000256" key="1">
    <source>
        <dbReference type="ARBA" id="ARBA00001933"/>
    </source>
</evidence>
<comment type="similarity">
    <text evidence="3">Belongs to the class-II pyridoxal-phosphate-dependent aminotransferase family. BioF subfamily.</text>
</comment>
<comment type="cofactor">
    <cofactor evidence="1 12">
        <name>pyridoxal 5'-phosphate</name>
        <dbReference type="ChEBI" id="CHEBI:597326"/>
    </cofactor>
</comment>
<dbReference type="InterPro" id="IPR015421">
    <property type="entry name" value="PyrdxlP-dep_Trfase_major"/>
</dbReference>
<evidence type="ECO:0000256" key="12">
    <source>
        <dbReference type="RuleBase" id="RU003693"/>
    </source>
</evidence>
<dbReference type="PANTHER" id="PTHR13693:SF100">
    <property type="entry name" value="8-AMINO-7-OXONONANOATE SYNTHASE"/>
    <property type="match status" value="1"/>
</dbReference>
<reference evidence="14 15" key="1">
    <citation type="submission" date="2020-02" db="EMBL/GenBank/DDBJ databases">
        <title>Draft genome sequence of Limisphaera ngatamarikiensis NGM72.4T, a thermophilic Verrucomicrobia grouped in subdivision 3.</title>
        <authorList>
            <person name="Carere C.R."/>
            <person name="Steen J."/>
            <person name="Hugenholtz P."/>
            <person name="Stott M.B."/>
        </authorList>
    </citation>
    <scope>NUCLEOTIDE SEQUENCE [LARGE SCALE GENOMIC DNA]</scope>
    <source>
        <strain evidence="14 15">NGM72.4</strain>
    </source>
</reference>
<comment type="caution">
    <text evidence="14">The sequence shown here is derived from an EMBL/GenBank/DDBJ whole genome shotgun (WGS) entry which is preliminary data.</text>
</comment>
<evidence type="ECO:0000256" key="8">
    <source>
        <dbReference type="ARBA" id="ARBA00022898"/>
    </source>
</evidence>
<name>A0A6M1S358_9BACT</name>
<dbReference type="GO" id="GO:0008710">
    <property type="term" value="F:8-amino-7-oxononanoate synthase activity"/>
    <property type="evidence" value="ECO:0007669"/>
    <property type="project" value="UniProtKB-EC"/>
</dbReference>
<dbReference type="EC" id="2.3.1.47" evidence="5"/>
<evidence type="ECO:0000313" key="15">
    <source>
        <dbReference type="Proteomes" id="UP000477311"/>
    </source>
</evidence>
<dbReference type="RefSeq" id="WP_165107960.1">
    <property type="nucleotide sequence ID" value="NZ_JAAKYA010000071.1"/>
</dbReference>
<dbReference type="GO" id="GO:0030170">
    <property type="term" value="F:pyridoxal phosphate binding"/>
    <property type="evidence" value="ECO:0007669"/>
    <property type="project" value="InterPro"/>
</dbReference>
<evidence type="ECO:0000256" key="11">
    <source>
        <dbReference type="ARBA" id="ARBA00047715"/>
    </source>
</evidence>
<dbReference type="EMBL" id="JAAKYA010000071">
    <property type="protein sequence ID" value="NGO39750.1"/>
    <property type="molecule type" value="Genomic_DNA"/>
</dbReference>
<protein>
    <recommendedName>
        <fullName evidence="5">8-amino-7-oxononanoate synthase</fullName>
        <ecNumber evidence="5">2.3.1.47</ecNumber>
    </recommendedName>
    <alternativeName>
        <fullName evidence="9">7-keto-8-amino-pelargonic acid synthase</fullName>
    </alternativeName>
    <alternativeName>
        <fullName evidence="10">8-amino-7-ketopelargonate synthase</fullName>
    </alternativeName>
</protein>
<evidence type="ECO:0000256" key="4">
    <source>
        <dbReference type="ARBA" id="ARBA00011738"/>
    </source>
</evidence>
<dbReference type="InterPro" id="IPR050087">
    <property type="entry name" value="AON_synthase_class-II"/>
</dbReference>
<evidence type="ECO:0000256" key="10">
    <source>
        <dbReference type="ARBA" id="ARBA00033381"/>
    </source>
</evidence>
<evidence type="ECO:0000256" key="9">
    <source>
        <dbReference type="ARBA" id="ARBA00032610"/>
    </source>
</evidence>
<dbReference type="GO" id="GO:0008483">
    <property type="term" value="F:transaminase activity"/>
    <property type="evidence" value="ECO:0007669"/>
    <property type="project" value="UniProtKB-KW"/>
</dbReference>
<dbReference type="PANTHER" id="PTHR13693">
    <property type="entry name" value="CLASS II AMINOTRANSFERASE/8-AMINO-7-OXONONANOATE SYNTHASE"/>
    <property type="match status" value="1"/>
</dbReference>
<evidence type="ECO:0000256" key="2">
    <source>
        <dbReference type="ARBA" id="ARBA00004746"/>
    </source>
</evidence>
<comment type="subunit">
    <text evidence="4">Homodimer.</text>
</comment>
<comment type="catalytic activity">
    <reaction evidence="11">
        <text>6-carboxyhexanoyl-[ACP] + L-alanine + H(+) = (8S)-8-amino-7-oxononanoate + holo-[ACP] + CO2</text>
        <dbReference type="Rhea" id="RHEA:42288"/>
        <dbReference type="Rhea" id="RHEA-COMP:9685"/>
        <dbReference type="Rhea" id="RHEA-COMP:9955"/>
        <dbReference type="ChEBI" id="CHEBI:15378"/>
        <dbReference type="ChEBI" id="CHEBI:16526"/>
        <dbReference type="ChEBI" id="CHEBI:57972"/>
        <dbReference type="ChEBI" id="CHEBI:64479"/>
        <dbReference type="ChEBI" id="CHEBI:78846"/>
        <dbReference type="ChEBI" id="CHEBI:149468"/>
        <dbReference type="EC" id="2.3.1.47"/>
    </reaction>
</comment>
<dbReference type="GO" id="GO:0009102">
    <property type="term" value="P:biotin biosynthetic process"/>
    <property type="evidence" value="ECO:0007669"/>
    <property type="project" value="UniProtKB-KW"/>
</dbReference>
<proteinExistence type="inferred from homology"/>
<dbReference type="InterPro" id="IPR001917">
    <property type="entry name" value="Aminotrans_II_pyridoxalP_BS"/>
</dbReference>
<dbReference type="Proteomes" id="UP000477311">
    <property type="component" value="Unassembled WGS sequence"/>
</dbReference>
<dbReference type="Gene3D" id="3.90.1150.10">
    <property type="entry name" value="Aspartate Aminotransferase, domain 1"/>
    <property type="match status" value="1"/>
</dbReference>
<evidence type="ECO:0000259" key="13">
    <source>
        <dbReference type="Pfam" id="PF00155"/>
    </source>
</evidence>
<dbReference type="InterPro" id="IPR015424">
    <property type="entry name" value="PyrdxlP-dep_Trfase"/>
</dbReference>